<dbReference type="OrthoDB" id="707246at2"/>
<dbReference type="AlphaFoldDB" id="A0A1G5KJ82"/>
<sequence length="224" mass="25666">MRPFFAFIVLLFSNNYFVFGQDSLVTREVIYKSAYPEGVYITKSDFLKKTPSQVQIVPKGLIGFKKPVLAESVHNCYFYYLSPDKRIKDAFAVSYDGYLYFQINAILKNRHKDDDSQTNSFPNSFVRVLIGGDNFLYTEADLANVWAKGAAYGGVGGGVGVALANKWTYGKGIVWDFANSEFNIFRNCKDFNEFIKNYYENGIQECKKNQPETFNIREIIEKIK</sequence>
<dbReference type="RefSeq" id="WP_091147301.1">
    <property type="nucleotide sequence ID" value="NZ_FMVF01000042.1"/>
</dbReference>
<protein>
    <submittedName>
        <fullName evidence="1">Uncharacterized protein</fullName>
    </submittedName>
</protein>
<keyword evidence="2" id="KW-1185">Reference proteome</keyword>
<gene>
    <name evidence="1" type="ORF">SAMN02927903_03330</name>
</gene>
<dbReference type="Proteomes" id="UP000199354">
    <property type="component" value="Unassembled WGS sequence"/>
</dbReference>
<accession>A0A1G5KJ82</accession>
<evidence type="ECO:0000313" key="1">
    <source>
        <dbReference type="EMBL" id="SCZ00434.1"/>
    </source>
</evidence>
<reference evidence="1 2" key="1">
    <citation type="submission" date="2016-10" db="EMBL/GenBank/DDBJ databases">
        <authorList>
            <person name="de Groot N.N."/>
        </authorList>
    </citation>
    <scope>NUCLEOTIDE SEQUENCE [LARGE SCALE GENOMIC DNA]</scope>
    <source>
        <strain evidence="1 2">CGMCC 1.7031</strain>
    </source>
</reference>
<proteinExistence type="predicted"/>
<name>A0A1G5KJ82_9FLAO</name>
<organism evidence="1 2">
    <name type="scientific">Flavobacterium caeni</name>
    <dbReference type="NCBI Taxonomy" id="490189"/>
    <lineage>
        <taxon>Bacteria</taxon>
        <taxon>Pseudomonadati</taxon>
        <taxon>Bacteroidota</taxon>
        <taxon>Flavobacteriia</taxon>
        <taxon>Flavobacteriales</taxon>
        <taxon>Flavobacteriaceae</taxon>
        <taxon>Flavobacterium</taxon>
    </lineage>
</organism>
<dbReference type="EMBL" id="FMVF01000042">
    <property type="protein sequence ID" value="SCZ00434.1"/>
    <property type="molecule type" value="Genomic_DNA"/>
</dbReference>
<evidence type="ECO:0000313" key="2">
    <source>
        <dbReference type="Proteomes" id="UP000199354"/>
    </source>
</evidence>